<dbReference type="InterPro" id="IPR009072">
    <property type="entry name" value="Histone-fold"/>
</dbReference>
<dbReference type="PANTHER" id="PTHR23430">
    <property type="entry name" value="HISTONE H2A"/>
    <property type="match status" value="1"/>
</dbReference>
<reference evidence="4" key="3">
    <citation type="journal article" date="2017" name="Nature">
        <title>Genome sequence of the progenitor of the wheat D genome Aegilops tauschii.</title>
        <authorList>
            <person name="Luo M.C."/>
            <person name="Gu Y.Q."/>
            <person name="Puiu D."/>
            <person name="Wang H."/>
            <person name="Twardziok S.O."/>
            <person name="Deal K.R."/>
            <person name="Huo N."/>
            <person name="Zhu T."/>
            <person name="Wang L."/>
            <person name="Wang Y."/>
            <person name="McGuire P.E."/>
            <person name="Liu S."/>
            <person name="Long H."/>
            <person name="Ramasamy R.K."/>
            <person name="Rodriguez J.C."/>
            <person name="Van S.L."/>
            <person name="Yuan L."/>
            <person name="Wang Z."/>
            <person name="Xia Z."/>
            <person name="Xiao L."/>
            <person name="Anderson O.D."/>
            <person name="Ouyang S."/>
            <person name="Liang Y."/>
            <person name="Zimin A.V."/>
            <person name="Pertea G."/>
            <person name="Qi P."/>
            <person name="Bennetzen J.L."/>
            <person name="Dai X."/>
            <person name="Dawson M.W."/>
            <person name="Muller H.G."/>
            <person name="Kugler K."/>
            <person name="Rivarola-Duarte L."/>
            <person name="Spannagl M."/>
            <person name="Mayer K.F.X."/>
            <person name="Lu F.H."/>
            <person name="Bevan M.W."/>
            <person name="Leroy P."/>
            <person name="Li P."/>
            <person name="You F.M."/>
            <person name="Sun Q."/>
            <person name="Liu Z."/>
            <person name="Lyons E."/>
            <person name="Wicker T."/>
            <person name="Salzberg S.L."/>
            <person name="Devos K.M."/>
            <person name="Dvorak J."/>
        </authorList>
    </citation>
    <scope>NUCLEOTIDE SEQUENCE [LARGE SCALE GENOMIC DNA]</scope>
    <source>
        <strain evidence="4">cv. AL8/78</strain>
    </source>
</reference>
<comment type="subunit">
    <text evidence="1">The nucleosome is a histone octamer containing two molecules each of H2A, H2B, H3 and H4 assembled in one H3-H4 heterotetramer and two H2A-H2B heterodimers. The octamer wraps approximately 147 bp of DNA.</text>
</comment>
<reference evidence="5" key="1">
    <citation type="journal article" date="2014" name="Science">
        <title>Ancient hybridizations among the ancestral genomes of bread wheat.</title>
        <authorList>
            <consortium name="International Wheat Genome Sequencing Consortium,"/>
            <person name="Marcussen T."/>
            <person name="Sandve S.R."/>
            <person name="Heier L."/>
            <person name="Spannagl M."/>
            <person name="Pfeifer M."/>
            <person name="Jakobsen K.S."/>
            <person name="Wulff B.B."/>
            <person name="Steuernagel B."/>
            <person name="Mayer K.F."/>
            <person name="Olsen O.A."/>
        </authorList>
    </citation>
    <scope>NUCLEOTIDE SEQUENCE [LARGE SCALE GENOMIC DNA]</scope>
    <source>
        <strain evidence="5">cv. AL8/78</strain>
    </source>
</reference>
<feature type="transmembrane region" description="Helical" evidence="3">
    <location>
        <begin position="80"/>
        <end position="102"/>
    </location>
</feature>
<reference evidence="4" key="5">
    <citation type="journal article" date="2021" name="G3 (Bethesda)">
        <title>Aegilops tauschii genome assembly Aet v5.0 features greater sequence contiguity and improved annotation.</title>
        <authorList>
            <person name="Wang L."/>
            <person name="Zhu T."/>
            <person name="Rodriguez J.C."/>
            <person name="Deal K.R."/>
            <person name="Dubcovsky J."/>
            <person name="McGuire P.E."/>
            <person name="Lux T."/>
            <person name="Spannagl M."/>
            <person name="Mayer K.F.X."/>
            <person name="Baldrich P."/>
            <person name="Meyers B.C."/>
            <person name="Huo N."/>
            <person name="Gu Y.Q."/>
            <person name="Zhou H."/>
            <person name="Devos K.M."/>
            <person name="Bennetzen J.L."/>
            <person name="Unver T."/>
            <person name="Budak H."/>
            <person name="Gulick P.J."/>
            <person name="Galiba G."/>
            <person name="Kalapos B."/>
            <person name="Nelson D.R."/>
            <person name="Li P."/>
            <person name="You F.M."/>
            <person name="Luo M.C."/>
            <person name="Dvorak J."/>
        </authorList>
    </citation>
    <scope>NUCLEOTIDE SEQUENCE [LARGE SCALE GENOMIC DNA]</scope>
    <source>
        <strain evidence="4">cv. AL8/78</strain>
    </source>
</reference>
<dbReference type="GO" id="GO:0046982">
    <property type="term" value="F:protein heterodimerization activity"/>
    <property type="evidence" value="ECO:0007669"/>
    <property type="project" value="InterPro"/>
</dbReference>
<comment type="similarity">
    <text evidence="1">Belongs to the histone H2A family.</text>
</comment>
<keyword evidence="1" id="KW-0158">Chromosome</keyword>
<feature type="region of interest" description="Disordered" evidence="2">
    <location>
        <begin position="1"/>
        <end position="22"/>
    </location>
</feature>
<dbReference type="AlphaFoldDB" id="A0A453GXM5"/>
<keyword evidence="5" id="KW-1185">Reference proteome</keyword>
<protein>
    <recommendedName>
        <fullName evidence="1">Histone H2A</fullName>
    </recommendedName>
</protein>
<keyword evidence="3" id="KW-0812">Transmembrane</keyword>
<dbReference type="EnsemblPlants" id="AET3Gv21245700.3">
    <property type="protein sequence ID" value="AET3Gv21245700.3"/>
    <property type="gene ID" value="AET3Gv21245700"/>
</dbReference>
<dbReference type="GO" id="GO:0005634">
    <property type="term" value="C:nucleus"/>
    <property type="evidence" value="ECO:0007669"/>
    <property type="project" value="UniProtKB-SubCell"/>
</dbReference>
<comment type="subcellular location">
    <subcellularLocation>
        <location evidence="1">Nucleus</location>
    </subcellularLocation>
</comment>
<keyword evidence="1" id="KW-0539">Nucleus</keyword>
<keyword evidence="1" id="KW-0238">DNA-binding</keyword>
<keyword evidence="3" id="KW-0472">Membrane</keyword>
<name>A0A453GXM5_AEGTS</name>
<evidence type="ECO:0000256" key="1">
    <source>
        <dbReference type="RuleBase" id="RU003767"/>
    </source>
</evidence>
<evidence type="ECO:0000313" key="4">
    <source>
        <dbReference type="EnsemblPlants" id="AET3Gv21245700.3"/>
    </source>
</evidence>
<keyword evidence="1" id="KW-0544">Nucleosome core</keyword>
<dbReference type="GO" id="GO:0003677">
    <property type="term" value="F:DNA binding"/>
    <property type="evidence" value="ECO:0007669"/>
    <property type="project" value="UniProtKB-KW"/>
</dbReference>
<keyword evidence="3" id="KW-1133">Transmembrane helix</keyword>
<dbReference type="GO" id="GO:0030527">
    <property type="term" value="F:structural constituent of chromatin"/>
    <property type="evidence" value="ECO:0007669"/>
    <property type="project" value="InterPro"/>
</dbReference>
<sequence length="106" mass="11953">PHLERFNFAGEGGEMAGRKSGERKKAVTWCTKAGLQILVDRIGRYLKKGRYTDRVGPGALVYLAAFLEYLAVKVTNQRPILYIHVLFMLNVVVTDLVSVFSLNHRC</sequence>
<dbReference type="Gene3D" id="1.10.20.10">
    <property type="entry name" value="Histone, subunit A"/>
    <property type="match status" value="1"/>
</dbReference>
<evidence type="ECO:0000256" key="3">
    <source>
        <dbReference type="SAM" id="Phobius"/>
    </source>
</evidence>
<dbReference type="Proteomes" id="UP000015105">
    <property type="component" value="Chromosome 3D"/>
</dbReference>
<dbReference type="PRINTS" id="PR00620">
    <property type="entry name" value="HISTONEH2A"/>
</dbReference>
<dbReference type="InterPro" id="IPR002119">
    <property type="entry name" value="Histone_H2A"/>
</dbReference>
<dbReference type="SMART" id="SM00414">
    <property type="entry name" value="H2A"/>
    <property type="match status" value="1"/>
</dbReference>
<proteinExistence type="inferred from homology"/>
<reference evidence="4" key="4">
    <citation type="submission" date="2019-03" db="UniProtKB">
        <authorList>
            <consortium name="EnsemblPlants"/>
        </authorList>
    </citation>
    <scope>IDENTIFICATION</scope>
</reference>
<accession>A0A453GXM5</accession>
<organism evidence="4 5">
    <name type="scientific">Aegilops tauschii subsp. strangulata</name>
    <name type="common">Goatgrass</name>
    <dbReference type="NCBI Taxonomy" id="200361"/>
    <lineage>
        <taxon>Eukaryota</taxon>
        <taxon>Viridiplantae</taxon>
        <taxon>Streptophyta</taxon>
        <taxon>Embryophyta</taxon>
        <taxon>Tracheophyta</taxon>
        <taxon>Spermatophyta</taxon>
        <taxon>Magnoliopsida</taxon>
        <taxon>Liliopsida</taxon>
        <taxon>Poales</taxon>
        <taxon>Poaceae</taxon>
        <taxon>BOP clade</taxon>
        <taxon>Pooideae</taxon>
        <taxon>Triticodae</taxon>
        <taxon>Triticeae</taxon>
        <taxon>Triticinae</taxon>
        <taxon>Aegilops</taxon>
    </lineage>
</organism>
<dbReference type="GO" id="GO:0000786">
    <property type="term" value="C:nucleosome"/>
    <property type="evidence" value="ECO:0007669"/>
    <property type="project" value="UniProtKB-KW"/>
</dbReference>
<evidence type="ECO:0000313" key="5">
    <source>
        <dbReference type="Proteomes" id="UP000015105"/>
    </source>
</evidence>
<dbReference type="Gramene" id="AET3Gv21245700.3">
    <property type="protein sequence ID" value="AET3Gv21245700.3"/>
    <property type="gene ID" value="AET3Gv21245700"/>
</dbReference>
<reference evidence="5" key="2">
    <citation type="journal article" date="2017" name="Nat. Plants">
        <title>The Aegilops tauschii genome reveals multiple impacts of transposons.</title>
        <authorList>
            <person name="Zhao G."/>
            <person name="Zou C."/>
            <person name="Li K."/>
            <person name="Wang K."/>
            <person name="Li T."/>
            <person name="Gao L."/>
            <person name="Zhang X."/>
            <person name="Wang H."/>
            <person name="Yang Z."/>
            <person name="Liu X."/>
            <person name="Jiang W."/>
            <person name="Mao L."/>
            <person name="Kong X."/>
            <person name="Jiao Y."/>
            <person name="Jia J."/>
        </authorList>
    </citation>
    <scope>NUCLEOTIDE SEQUENCE [LARGE SCALE GENOMIC DNA]</scope>
    <source>
        <strain evidence="5">cv. AL8/78</strain>
    </source>
</reference>
<dbReference type="SUPFAM" id="SSF47113">
    <property type="entry name" value="Histone-fold"/>
    <property type="match status" value="1"/>
</dbReference>
<evidence type="ECO:0000256" key="2">
    <source>
        <dbReference type="SAM" id="MobiDB-lite"/>
    </source>
</evidence>